<name>A0A0C3L8X7_9AGAM</name>
<comment type="similarity">
    <text evidence="1">Belongs to the HEATR1/UTP10 family.</text>
</comment>
<dbReference type="AlphaFoldDB" id="A0A0C3L8X7"/>
<dbReference type="GO" id="GO:0034455">
    <property type="term" value="C:t-UTP complex"/>
    <property type="evidence" value="ECO:0007669"/>
    <property type="project" value="TreeGrafter"/>
</dbReference>
<dbReference type="PANTHER" id="PTHR13457:SF1">
    <property type="entry name" value="HEAT REPEAT-CONTAINING PROTEIN 1"/>
    <property type="match status" value="1"/>
</dbReference>
<feature type="region of interest" description="Disordered" evidence="2">
    <location>
        <begin position="1"/>
        <end position="24"/>
    </location>
</feature>
<dbReference type="HOGENOM" id="CLU_607767_0_0_1"/>
<accession>A0A0C3L8X7</accession>
<evidence type="ECO:0000313" key="3">
    <source>
        <dbReference type="EMBL" id="KIO17877.1"/>
    </source>
</evidence>
<sequence length="451" mass="49721">LVLTESLNPEGPERTTKRTRVEEFNPGSELAQPLQLFRLVAEALASSNLSPDPEVISCVFGSLRALCDVRDSAISSVEYILQMMLTALDKAIATGVAGPIPPGIMRIDVLIDLIRGREMVPCHVLREYLYSASSIASGNPQIFQQALLIISSIAKIDPESVIQSVMPVFTFMGSNVFHRDDSFSFRVVQKTIEGIVPVMVKTLKKQHESRLDLLDLETSCEYSQTRPSMFLDTAVLCPRSFLAPMVMLLVDKSTNRVVRQAEDDVSQTLSLPLAMFARHPHELRLDALVEILEECQRLGRKIDDPINSDVTSFLQLSLYVNQSRRESSNDPLLFRDDHSPSPSVAMKKQIVALIVFVGFGIHAFGDHPRYKPQTSGTNTRIQQLLALMVQVANVNSDSIPLASEEIGKEARRSLLKALTVIPAADFVQSVATLLRVEDAKASPSGLVSPSD</sequence>
<keyword evidence="1" id="KW-0698">rRNA processing</keyword>
<dbReference type="GO" id="GO:0030686">
    <property type="term" value="C:90S preribosome"/>
    <property type="evidence" value="ECO:0007669"/>
    <property type="project" value="TreeGrafter"/>
</dbReference>
<comment type="subcellular location">
    <subcellularLocation>
        <location evidence="1">Nucleus</location>
        <location evidence="1">Nucleolus</location>
    </subcellularLocation>
</comment>
<dbReference type="GO" id="GO:0030515">
    <property type="term" value="F:snoRNA binding"/>
    <property type="evidence" value="ECO:0007669"/>
    <property type="project" value="TreeGrafter"/>
</dbReference>
<dbReference type="OrthoDB" id="31183at2759"/>
<reference evidence="4" key="2">
    <citation type="submission" date="2015-01" db="EMBL/GenBank/DDBJ databases">
        <title>Evolutionary Origins and Diversification of the Mycorrhizal Mutualists.</title>
        <authorList>
            <consortium name="DOE Joint Genome Institute"/>
            <consortium name="Mycorrhizal Genomics Consortium"/>
            <person name="Kohler A."/>
            <person name="Kuo A."/>
            <person name="Nagy L.G."/>
            <person name="Floudas D."/>
            <person name="Copeland A."/>
            <person name="Barry K.W."/>
            <person name="Cichocki N."/>
            <person name="Veneault-Fourrey C."/>
            <person name="LaButti K."/>
            <person name="Lindquist E.A."/>
            <person name="Lipzen A."/>
            <person name="Lundell T."/>
            <person name="Morin E."/>
            <person name="Murat C."/>
            <person name="Riley R."/>
            <person name="Ohm R."/>
            <person name="Sun H."/>
            <person name="Tunlid A."/>
            <person name="Henrissat B."/>
            <person name="Grigoriev I.V."/>
            <person name="Hibbett D.S."/>
            <person name="Martin F."/>
        </authorList>
    </citation>
    <scope>NUCLEOTIDE SEQUENCE [LARGE SCALE GENOMIC DNA]</scope>
    <source>
        <strain evidence="4">MUT 4182</strain>
    </source>
</reference>
<protein>
    <recommendedName>
        <fullName evidence="1">U3 small nucleolar RNA-associated protein 10</fullName>
    </recommendedName>
</protein>
<keyword evidence="1" id="KW-0687">Ribonucleoprotein</keyword>
<dbReference type="GO" id="GO:0045943">
    <property type="term" value="P:positive regulation of transcription by RNA polymerase I"/>
    <property type="evidence" value="ECO:0007669"/>
    <property type="project" value="TreeGrafter"/>
</dbReference>
<dbReference type="EMBL" id="KN823335">
    <property type="protein sequence ID" value="KIO17877.1"/>
    <property type="molecule type" value="Genomic_DNA"/>
</dbReference>
<dbReference type="InterPro" id="IPR040191">
    <property type="entry name" value="UTP10"/>
</dbReference>
<proteinExistence type="inferred from homology"/>
<dbReference type="PANTHER" id="PTHR13457">
    <property type="entry name" value="BAP28"/>
    <property type="match status" value="1"/>
</dbReference>
<keyword evidence="1" id="KW-0690">Ribosome biogenesis</keyword>
<organism evidence="3 4">
    <name type="scientific">Tulasnella calospora MUT 4182</name>
    <dbReference type="NCBI Taxonomy" id="1051891"/>
    <lineage>
        <taxon>Eukaryota</taxon>
        <taxon>Fungi</taxon>
        <taxon>Dikarya</taxon>
        <taxon>Basidiomycota</taxon>
        <taxon>Agaricomycotina</taxon>
        <taxon>Agaricomycetes</taxon>
        <taxon>Cantharellales</taxon>
        <taxon>Tulasnellaceae</taxon>
        <taxon>Tulasnella</taxon>
    </lineage>
</organism>
<keyword evidence="4" id="KW-1185">Reference proteome</keyword>
<dbReference type="SUPFAM" id="SSF48371">
    <property type="entry name" value="ARM repeat"/>
    <property type="match status" value="1"/>
</dbReference>
<evidence type="ECO:0000256" key="2">
    <source>
        <dbReference type="SAM" id="MobiDB-lite"/>
    </source>
</evidence>
<evidence type="ECO:0000256" key="1">
    <source>
        <dbReference type="RuleBase" id="RU367065"/>
    </source>
</evidence>
<reference evidence="3 4" key="1">
    <citation type="submission" date="2014-04" db="EMBL/GenBank/DDBJ databases">
        <authorList>
            <consortium name="DOE Joint Genome Institute"/>
            <person name="Kuo A."/>
            <person name="Girlanda M."/>
            <person name="Perotto S."/>
            <person name="Kohler A."/>
            <person name="Nagy L.G."/>
            <person name="Floudas D."/>
            <person name="Copeland A."/>
            <person name="Barry K.W."/>
            <person name="Cichocki N."/>
            <person name="Veneault-Fourrey C."/>
            <person name="LaButti K."/>
            <person name="Lindquist E.A."/>
            <person name="Lipzen A."/>
            <person name="Lundell T."/>
            <person name="Morin E."/>
            <person name="Murat C."/>
            <person name="Sun H."/>
            <person name="Tunlid A."/>
            <person name="Henrissat B."/>
            <person name="Grigoriev I.V."/>
            <person name="Hibbett D.S."/>
            <person name="Martin F."/>
            <person name="Nordberg H.P."/>
            <person name="Cantor M.N."/>
            <person name="Hua S.X."/>
        </authorList>
    </citation>
    <scope>NUCLEOTIDE SEQUENCE [LARGE SCALE GENOMIC DNA]</scope>
    <source>
        <strain evidence="3 4">MUT 4182</strain>
    </source>
</reference>
<dbReference type="GO" id="GO:0032040">
    <property type="term" value="C:small-subunit processome"/>
    <property type="evidence" value="ECO:0007669"/>
    <property type="project" value="TreeGrafter"/>
</dbReference>
<feature type="non-terminal residue" evidence="3">
    <location>
        <position position="1"/>
    </location>
</feature>
<keyword evidence="1" id="KW-0539">Nucleus</keyword>
<feature type="compositionally biased region" description="Basic and acidic residues" evidence="2">
    <location>
        <begin position="11"/>
        <end position="23"/>
    </location>
</feature>
<evidence type="ECO:0000313" key="4">
    <source>
        <dbReference type="Proteomes" id="UP000054248"/>
    </source>
</evidence>
<comment type="function">
    <text evidence="1">Involved in nucleolar processing of pre-18S ribosomal RNA.</text>
</comment>
<gene>
    <name evidence="3" type="ORF">M407DRAFT_226933</name>
</gene>
<dbReference type="Proteomes" id="UP000054248">
    <property type="component" value="Unassembled WGS sequence"/>
</dbReference>
<dbReference type="STRING" id="1051891.A0A0C3L8X7"/>
<dbReference type="GO" id="GO:0000462">
    <property type="term" value="P:maturation of SSU-rRNA from tricistronic rRNA transcript (SSU-rRNA, 5.8S rRNA, LSU-rRNA)"/>
    <property type="evidence" value="ECO:0007669"/>
    <property type="project" value="TreeGrafter"/>
</dbReference>
<comment type="subunit">
    <text evidence="1">Component of the ribosomal small subunit (SSU) processome.</text>
</comment>
<dbReference type="InterPro" id="IPR016024">
    <property type="entry name" value="ARM-type_fold"/>
</dbReference>